<feature type="transmembrane region" description="Helical" evidence="2">
    <location>
        <begin position="60"/>
        <end position="79"/>
    </location>
</feature>
<keyword evidence="2" id="KW-0472">Membrane</keyword>
<gene>
    <name evidence="4" type="ORF">FEZ33_04125</name>
</gene>
<dbReference type="AlphaFoldDB" id="A0A5R9E1H9"/>
<accession>A0A5R9E1H9</accession>
<evidence type="ECO:0000259" key="3">
    <source>
        <dbReference type="PROSITE" id="PS51849"/>
    </source>
</evidence>
<name>A0A5R9E1H9_9LACT</name>
<keyword evidence="2" id="KW-1133">Transmembrane helix</keyword>
<organism evidence="4 5">
    <name type="scientific">Ruoffia tabacinasalis</name>
    <dbReference type="NCBI Taxonomy" id="87458"/>
    <lineage>
        <taxon>Bacteria</taxon>
        <taxon>Bacillati</taxon>
        <taxon>Bacillota</taxon>
        <taxon>Bacilli</taxon>
        <taxon>Lactobacillales</taxon>
        <taxon>Aerococcaceae</taxon>
        <taxon>Ruoffia</taxon>
    </lineage>
</organism>
<dbReference type="Pfam" id="PF12791">
    <property type="entry name" value="RsgI_N"/>
    <property type="match status" value="1"/>
</dbReference>
<feature type="domain" description="RsgI N-terminal anti-sigma" evidence="3">
    <location>
        <begin position="7"/>
        <end position="54"/>
    </location>
</feature>
<keyword evidence="2" id="KW-0812">Transmembrane</keyword>
<evidence type="ECO:0000313" key="4">
    <source>
        <dbReference type="EMBL" id="TLQ41873.1"/>
    </source>
</evidence>
<dbReference type="InterPro" id="IPR024449">
    <property type="entry name" value="Anti-sigma_RsgI_N"/>
</dbReference>
<dbReference type="Proteomes" id="UP000306420">
    <property type="component" value="Unassembled WGS sequence"/>
</dbReference>
<dbReference type="RefSeq" id="WP_138404131.1">
    <property type="nucleotide sequence ID" value="NZ_VBSP01000009.1"/>
</dbReference>
<evidence type="ECO:0000256" key="2">
    <source>
        <dbReference type="SAM" id="Phobius"/>
    </source>
</evidence>
<evidence type="ECO:0000256" key="1">
    <source>
        <dbReference type="SAM" id="MobiDB-lite"/>
    </source>
</evidence>
<proteinExistence type="predicted"/>
<dbReference type="EMBL" id="VBSP01000009">
    <property type="protein sequence ID" value="TLQ41873.1"/>
    <property type="molecule type" value="Genomic_DNA"/>
</dbReference>
<dbReference type="PROSITE" id="PS51849">
    <property type="entry name" value="RSGI_N"/>
    <property type="match status" value="1"/>
</dbReference>
<reference evidence="4 5" key="1">
    <citation type="submission" date="2019-05" db="EMBL/GenBank/DDBJ databases">
        <title>The metagenome of a microbial culture collection derived from dairy environment covers the genomic content of the human microbiome.</title>
        <authorList>
            <person name="Roder T."/>
            <person name="Wuthrich D."/>
            <person name="Sattari Z."/>
            <person name="Von Ah U."/>
            <person name="Bar C."/>
            <person name="Ronchi F."/>
            <person name="Macpherson A.J."/>
            <person name="Ganal-Vonarburg S.C."/>
            <person name="Bruggmann R."/>
            <person name="Vergeres G."/>
        </authorList>
    </citation>
    <scope>NUCLEOTIDE SEQUENCE [LARGE SCALE GENOMIC DNA]</scope>
    <source>
        <strain evidence="4 5">FAM 24227</strain>
    </source>
</reference>
<protein>
    <submittedName>
        <fullName evidence="4">Anti-sigma factor domain-containing protein</fullName>
    </submittedName>
</protein>
<evidence type="ECO:0000313" key="5">
    <source>
        <dbReference type="Proteomes" id="UP000306420"/>
    </source>
</evidence>
<sequence>MSKYDVKETIVIEIKADYVIVMDPSGEIHRLKRKDSLAVGDQIFYFDSDRYQAKEKVRHVNFRPLISLVAVAAVLFLFFNLSQNIFGPSEPAYAAISIGTQEGVQVELNDDYEVVRVINRLGEMENESITEGESLSEITPSLVSLIDESDSLDVLIAISAANADDTNAIEDLVIDELRNAMANNNIVVIKGTMEDYENATQQEVLLGDYQLANANISLWTDEESRVLSAKEKRDRLSGNAEYYNLNQSSERFRELLDSIYNRSEVQELQSFFQGLVTPKPTDNSEFNSEDDWFESFYDEDSYNTNDSVNSSVNTYIEDDDDWDDDDWDDDWDDDDWDDNDWDDDDFDDDDWDDNDWDDDLDDDDD</sequence>
<comment type="caution">
    <text evidence="4">The sequence shown here is derived from an EMBL/GenBank/DDBJ whole genome shotgun (WGS) entry which is preliminary data.</text>
</comment>
<feature type="compositionally biased region" description="Low complexity" evidence="1">
    <location>
        <begin position="303"/>
        <end position="315"/>
    </location>
</feature>
<feature type="region of interest" description="Disordered" evidence="1">
    <location>
        <begin position="303"/>
        <end position="365"/>
    </location>
</feature>
<feature type="compositionally biased region" description="Acidic residues" evidence="1">
    <location>
        <begin position="316"/>
        <end position="365"/>
    </location>
</feature>
<dbReference type="OrthoDB" id="9800626at2"/>